<evidence type="ECO:0000313" key="6">
    <source>
        <dbReference type="Proteomes" id="UP000067206"/>
    </source>
</evidence>
<keyword evidence="3" id="KW-0732">Signal</keyword>
<sequence>MGAKPWGTGQTPRSMKLGASDESHQGKEEPMHVTKKILGITCAVAALVSVSACGSSSGGKTADGKKEVSFQTWNLKNDTYTPYFNDLIAAFEKENPDVKIKWIDQPADGYTDKINADAAAGTLPDIVDMSPNGAYSLAKAGVLMNLSTEAPDAAKQFTKSSWDAVTFKGENIEKGAYAFPWYLNSGVQYYNKKVLTQCGIDALPQNMDEFFAAASTLGKNCAGTTMVASTPTIESLGQYGAKLMNGDQTAFTFNDAKGVELVQHYIDMYNEKSLSADALNNLWTGEGDAFKQGSVASLAGSAYSVSDFEENAKELYKNLGITERLLGEGGKMNVAMETLVVSKNAKNKEEALKFAEFVTNKENQTKFCKSSHTFPSAKGAVEDPAFSPTGDSMQDQAVKLASKAVLDDDWFASPAPFSENAKNSLREQIALAIQGKQSAQEALDKVVKIANEDLNS</sequence>
<feature type="compositionally biased region" description="Basic and acidic residues" evidence="4">
    <location>
        <begin position="19"/>
        <end position="30"/>
    </location>
</feature>
<reference evidence="5 6" key="1">
    <citation type="submission" date="2014-12" db="EMBL/GenBank/DDBJ databases">
        <title>Complete genome sequence of Bifidobacterium longum subsp. infantis BT1.</title>
        <authorList>
            <person name="Kim J.F."/>
            <person name="Kwak M.-J."/>
        </authorList>
    </citation>
    <scope>NUCLEOTIDE SEQUENCE [LARGE SCALE GENOMIC DNA]</scope>
    <source>
        <strain evidence="5 6">BT1</strain>
    </source>
</reference>
<dbReference type="InterPro" id="IPR006059">
    <property type="entry name" value="SBP"/>
</dbReference>
<dbReference type="Pfam" id="PF01547">
    <property type="entry name" value="SBP_bac_1"/>
    <property type="match status" value="1"/>
</dbReference>
<dbReference type="PANTHER" id="PTHR30061:SF50">
    <property type="entry name" value="MALTOSE_MALTODEXTRIN-BINDING PERIPLASMIC PROTEIN"/>
    <property type="match status" value="1"/>
</dbReference>
<evidence type="ECO:0000256" key="3">
    <source>
        <dbReference type="ARBA" id="ARBA00022729"/>
    </source>
</evidence>
<dbReference type="GO" id="GO:0042956">
    <property type="term" value="P:maltodextrin transmembrane transport"/>
    <property type="evidence" value="ECO:0007669"/>
    <property type="project" value="TreeGrafter"/>
</dbReference>
<organism evidence="5 6">
    <name type="scientific">Bifidobacterium longum subsp. infantis</name>
    <dbReference type="NCBI Taxonomy" id="1682"/>
    <lineage>
        <taxon>Bacteria</taxon>
        <taxon>Bacillati</taxon>
        <taxon>Actinomycetota</taxon>
        <taxon>Actinomycetes</taxon>
        <taxon>Bifidobacteriales</taxon>
        <taxon>Bifidobacteriaceae</taxon>
        <taxon>Bifidobacterium</taxon>
    </lineage>
</organism>
<keyword evidence="2" id="KW-0813">Transport</keyword>
<dbReference type="CDD" id="cd13585">
    <property type="entry name" value="PBP2_TMBP_like"/>
    <property type="match status" value="1"/>
</dbReference>
<feature type="region of interest" description="Disordered" evidence="4">
    <location>
        <begin position="1"/>
        <end position="30"/>
    </location>
</feature>
<dbReference type="GO" id="GO:0055052">
    <property type="term" value="C:ATP-binding cassette (ABC) transporter complex, substrate-binding subunit-containing"/>
    <property type="evidence" value="ECO:0007669"/>
    <property type="project" value="TreeGrafter"/>
</dbReference>
<dbReference type="PANTHER" id="PTHR30061">
    <property type="entry name" value="MALTOSE-BINDING PERIPLASMIC PROTEIN"/>
    <property type="match status" value="1"/>
</dbReference>
<gene>
    <name evidence="5" type="ORF">RY67_521</name>
</gene>
<evidence type="ECO:0000256" key="1">
    <source>
        <dbReference type="ARBA" id="ARBA00008520"/>
    </source>
</evidence>
<dbReference type="Gene3D" id="3.40.190.10">
    <property type="entry name" value="Periplasmic binding protein-like II"/>
    <property type="match status" value="1"/>
</dbReference>
<dbReference type="PATRIC" id="fig|1682.24.peg.504"/>
<dbReference type="EMBL" id="CP010411">
    <property type="protein sequence ID" value="ALE08584.1"/>
    <property type="molecule type" value="Genomic_DNA"/>
</dbReference>
<evidence type="ECO:0000256" key="4">
    <source>
        <dbReference type="SAM" id="MobiDB-lite"/>
    </source>
</evidence>
<dbReference type="SUPFAM" id="SSF53850">
    <property type="entry name" value="Periplasmic binding protein-like II"/>
    <property type="match status" value="1"/>
</dbReference>
<accession>A0A0M4M1T8</accession>
<dbReference type="GO" id="GO:1901982">
    <property type="term" value="F:maltose binding"/>
    <property type="evidence" value="ECO:0007669"/>
    <property type="project" value="TreeGrafter"/>
</dbReference>
<proteinExistence type="inferred from homology"/>
<dbReference type="AlphaFoldDB" id="A0A0M4M1T8"/>
<dbReference type="Proteomes" id="UP000067206">
    <property type="component" value="Chromosome"/>
</dbReference>
<comment type="similarity">
    <text evidence="1">Belongs to the bacterial solute-binding protein 1 family.</text>
</comment>
<dbReference type="GO" id="GO:0015768">
    <property type="term" value="P:maltose transport"/>
    <property type="evidence" value="ECO:0007669"/>
    <property type="project" value="TreeGrafter"/>
</dbReference>
<name>A0A0M4M1T8_BIFLI</name>
<evidence type="ECO:0000256" key="2">
    <source>
        <dbReference type="ARBA" id="ARBA00022448"/>
    </source>
</evidence>
<evidence type="ECO:0000313" key="5">
    <source>
        <dbReference type="EMBL" id="ALE08584.1"/>
    </source>
</evidence>
<protein>
    <submittedName>
        <fullName evidence="5">ABC transporter substrate binding component</fullName>
    </submittedName>
</protein>